<name>A0A1P8UNT8_9RHOB</name>
<evidence type="ECO:0000313" key="2">
    <source>
        <dbReference type="Proteomes" id="UP000187059"/>
    </source>
</evidence>
<accession>A0A1P8UNT8</accession>
<sequence length="148" mass="16456">MAGHENQAPLWSVVGCGGAVDLDTADGRQGRGPMFSAEQQALIEDDLAFHGVERDPFAENHADEKRNADCSGKQVYPDCGRLVPDHEKVHSDRKPDQHRCHEECACLPATDHQARGRFFDYIHGPSLFGATVRGRRERSRCAKAMFLI</sequence>
<dbReference type="KEGG" id="paby:Ga0080574_TMP728"/>
<dbReference type="Proteomes" id="UP000187059">
    <property type="component" value="Chromosome"/>
</dbReference>
<organism evidence="1 2">
    <name type="scientific">Salipiger abyssi</name>
    <dbReference type="NCBI Taxonomy" id="1250539"/>
    <lineage>
        <taxon>Bacteria</taxon>
        <taxon>Pseudomonadati</taxon>
        <taxon>Pseudomonadota</taxon>
        <taxon>Alphaproteobacteria</taxon>
        <taxon>Rhodobacterales</taxon>
        <taxon>Roseobacteraceae</taxon>
        <taxon>Salipiger</taxon>
    </lineage>
</organism>
<proteinExistence type="predicted"/>
<dbReference type="AlphaFoldDB" id="A0A1P8UNT8"/>
<evidence type="ECO:0000313" key="1">
    <source>
        <dbReference type="EMBL" id="APZ51062.1"/>
    </source>
</evidence>
<protein>
    <submittedName>
        <fullName evidence="1">Uncharacterized protein</fullName>
    </submittedName>
</protein>
<keyword evidence="2" id="KW-1185">Reference proteome</keyword>
<dbReference type="EMBL" id="CP015093">
    <property type="protein sequence ID" value="APZ51062.1"/>
    <property type="molecule type" value="Genomic_DNA"/>
</dbReference>
<gene>
    <name evidence="1" type="ORF">Ga0080574_TMP728</name>
</gene>
<dbReference type="STRING" id="1250539.Ga0080574_TMP728"/>
<reference evidence="1 2" key="1">
    <citation type="submission" date="2016-04" db="EMBL/GenBank/DDBJ databases">
        <title>Deep-sea bacteria in the southern Pacific.</title>
        <authorList>
            <person name="Tang K."/>
        </authorList>
    </citation>
    <scope>NUCLEOTIDE SEQUENCE [LARGE SCALE GENOMIC DNA]</scope>
    <source>
        <strain evidence="1 2">JLT2014</strain>
    </source>
</reference>